<feature type="domain" description="YjeF C-terminal" evidence="19">
    <location>
        <begin position="216"/>
        <end position="479"/>
    </location>
</feature>
<dbReference type="PROSITE" id="PS51385">
    <property type="entry name" value="YJEF_N"/>
    <property type="match status" value="1"/>
</dbReference>
<dbReference type="InterPro" id="IPR004443">
    <property type="entry name" value="YjeF_N_dom"/>
</dbReference>
<evidence type="ECO:0000256" key="6">
    <source>
        <dbReference type="ARBA" id="ARBA00022741"/>
    </source>
</evidence>
<evidence type="ECO:0000256" key="12">
    <source>
        <dbReference type="ARBA" id="ARBA00023239"/>
    </source>
</evidence>
<dbReference type="InterPro" id="IPR000631">
    <property type="entry name" value="CARKD"/>
</dbReference>
<evidence type="ECO:0000256" key="5">
    <source>
        <dbReference type="ARBA" id="ARBA00022723"/>
    </source>
</evidence>
<evidence type="ECO:0000256" key="1">
    <source>
        <dbReference type="ARBA" id="ARBA00000013"/>
    </source>
</evidence>
<comment type="catalytic activity">
    <reaction evidence="2 18">
        <text>(6R)-NADPHX = (6S)-NADPHX</text>
        <dbReference type="Rhea" id="RHEA:32227"/>
        <dbReference type="ChEBI" id="CHEBI:64076"/>
        <dbReference type="ChEBI" id="CHEBI:64077"/>
        <dbReference type="EC" id="5.1.99.6"/>
    </reaction>
</comment>
<evidence type="ECO:0000256" key="4">
    <source>
        <dbReference type="ARBA" id="ARBA00009524"/>
    </source>
</evidence>
<comment type="catalytic activity">
    <reaction evidence="16 17 18">
        <text>(6S)-NADPHX + ADP = AMP + phosphate + NADPH + H(+)</text>
        <dbReference type="Rhea" id="RHEA:32235"/>
        <dbReference type="ChEBI" id="CHEBI:15378"/>
        <dbReference type="ChEBI" id="CHEBI:43474"/>
        <dbReference type="ChEBI" id="CHEBI:57783"/>
        <dbReference type="ChEBI" id="CHEBI:64076"/>
        <dbReference type="ChEBI" id="CHEBI:456215"/>
        <dbReference type="ChEBI" id="CHEBI:456216"/>
        <dbReference type="EC" id="4.2.1.136"/>
    </reaction>
</comment>
<dbReference type="PIRSF" id="PIRSF017184">
    <property type="entry name" value="Nnr"/>
    <property type="match status" value="1"/>
</dbReference>
<dbReference type="EC" id="4.2.1.136" evidence="17"/>
<dbReference type="InterPro" id="IPR036652">
    <property type="entry name" value="YjeF_N_dom_sf"/>
</dbReference>
<dbReference type="SUPFAM" id="SSF64153">
    <property type="entry name" value="YjeF N-terminal domain-like"/>
    <property type="match status" value="1"/>
</dbReference>
<comment type="catalytic activity">
    <reaction evidence="1 18">
        <text>(6R)-NADHX = (6S)-NADHX</text>
        <dbReference type="Rhea" id="RHEA:32215"/>
        <dbReference type="ChEBI" id="CHEBI:64074"/>
        <dbReference type="ChEBI" id="CHEBI:64075"/>
        <dbReference type="EC" id="5.1.99.6"/>
    </reaction>
</comment>
<dbReference type="PROSITE" id="PS01050">
    <property type="entry name" value="YJEF_C_2"/>
    <property type="match status" value="1"/>
</dbReference>
<feature type="domain" description="YjeF N-terminal" evidence="20">
    <location>
        <begin position="10"/>
        <end position="211"/>
    </location>
</feature>
<dbReference type="Proteomes" id="UP001601521">
    <property type="component" value="Unassembled WGS sequence"/>
</dbReference>
<reference evidence="21 22" key="1">
    <citation type="submission" date="2024-10" db="EMBL/GenBank/DDBJ databases">
        <title>The Natural Products Discovery Center: Release of the First 8490 Sequenced Strains for Exploring Actinobacteria Biosynthetic Diversity.</title>
        <authorList>
            <person name="Kalkreuter E."/>
            <person name="Kautsar S.A."/>
            <person name="Yang D."/>
            <person name="Bader C.D."/>
            <person name="Teijaro C.N."/>
            <person name="Fluegel L."/>
            <person name="Davis C.M."/>
            <person name="Simpson J.R."/>
            <person name="Lauterbach L."/>
            <person name="Steele A.D."/>
            <person name="Gui C."/>
            <person name="Meng S."/>
            <person name="Li G."/>
            <person name="Viehrig K."/>
            <person name="Ye F."/>
            <person name="Su P."/>
            <person name="Kiefer A.F."/>
            <person name="Nichols A."/>
            <person name="Cepeda A.J."/>
            <person name="Yan W."/>
            <person name="Fan B."/>
            <person name="Jiang Y."/>
            <person name="Adhikari A."/>
            <person name="Zheng C.-J."/>
            <person name="Schuster L."/>
            <person name="Cowan T.M."/>
            <person name="Smanski M.J."/>
            <person name="Chevrette M.G."/>
            <person name="De Carvalho L.P.S."/>
            <person name="Shen B."/>
        </authorList>
    </citation>
    <scope>NUCLEOTIDE SEQUENCE [LARGE SCALE GENOMIC DNA]</scope>
    <source>
        <strain evidence="21 22">NPDC004550</strain>
    </source>
</reference>
<comment type="similarity">
    <text evidence="4 18">In the C-terminal section; belongs to the NnrD/CARKD family.</text>
</comment>
<dbReference type="Pfam" id="PF03853">
    <property type="entry name" value="YjeF_N"/>
    <property type="match status" value="1"/>
</dbReference>
<dbReference type="InterPro" id="IPR030677">
    <property type="entry name" value="Nnr"/>
</dbReference>
<dbReference type="PANTHER" id="PTHR12592">
    <property type="entry name" value="ATP-DEPENDENT (S)-NAD(P)H-HYDRATE DEHYDRATASE FAMILY MEMBER"/>
    <property type="match status" value="1"/>
</dbReference>
<evidence type="ECO:0000256" key="8">
    <source>
        <dbReference type="ARBA" id="ARBA00022857"/>
    </source>
</evidence>
<evidence type="ECO:0000313" key="21">
    <source>
        <dbReference type="EMBL" id="MFF0452393.1"/>
    </source>
</evidence>
<evidence type="ECO:0000256" key="16">
    <source>
        <dbReference type="ARBA" id="ARBA00049209"/>
    </source>
</evidence>
<evidence type="ECO:0000256" key="2">
    <source>
        <dbReference type="ARBA" id="ARBA00000909"/>
    </source>
</evidence>
<comment type="cofactor">
    <cofactor evidence="17">
        <name>Mg(2+)</name>
        <dbReference type="ChEBI" id="CHEBI:18420"/>
    </cofactor>
</comment>
<evidence type="ECO:0000256" key="14">
    <source>
        <dbReference type="ARBA" id="ARBA00025153"/>
    </source>
</evidence>
<keyword evidence="5 18" id="KW-0479">Metal-binding</keyword>
<keyword evidence="11 18" id="KW-0413">Isomerase</keyword>
<keyword evidence="9 18" id="KW-0630">Potassium</keyword>
<feature type="binding site" evidence="17">
    <location>
        <position position="417"/>
    </location>
    <ligand>
        <name>AMP</name>
        <dbReference type="ChEBI" id="CHEBI:456215"/>
    </ligand>
</feature>
<dbReference type="InterPro" id="IPR017953">
    <property type="entry name" value="Carbohydrate_kinase_pred_CS"/>
</dbReference>
<feature type="binding site" evidence="17">
    <location>
        <position position="251"/>
    </location>
    <ligand>
        <name>(6S)-NADPHX</name>
        <dbReference type="ChEBI" id="CHEBI:64076"/>
    </ligand>
</feature>
<comment type="cofactor">
    <cofactor evidence="18">
        <name>K(+)</name>
        <dbReference type="ChEBI" id="CHEBI:29103"/>
    </cofactor>
    <text evidence="18">Binds 1 potassium ion per subunit.</text>
</comment>
<evidence type="ECO:0000256" key="13">
    <source>
        <dbReference type="ARBA" id="ARBA00023268"/>
    </source>
</evidence>
<dbReference type="Gene3D" id="3.40.50.10260">
    <property type="entry name" value="YjeF N-terminal domain"/>
    <property type="match status" value="1"/>
</dbReference>
<evidence type="ECO:0000259" key="19">
    <source>
        <dbReference type="PROSITE" id="PS51383"/>
    </source>
</evidence>
<keyword evidence="10 17" id="KW-0520">NAD</keyword>
<dbReference type="SUPFAM" id="SSF53613">
    <property type="entry name" value="Ribokinase-like"/>
    <property type="match status" value="1"/>
</dbReference>
<dbReference type="EMBL" id="JBIALX010000001">
    <property type="protein sequence ID" value="MFF0452393.1"/>
    <property type="molecule type" value="Genomic_DNA"/>
</dbReference>
<comment type="similarity">
    <text evidence="3 18">In the N-terminal section; belongs to the NnrE/AIBP family.</text>
</comment>
<feature type="binding site" evidence="17">
    <location>
        <position position="304"/>
    </location>
    <ligand>
        <name>(6S)-NADPHX</name>
        <dbReference type="ChEBI" id="CHEBI:64076"/>
    </ligand>
</feature>
<feature type="binding site" evidence="17">
    <location>
        <position position="418"/>
    </location>
    <ligand>
        <name>(6S)-NADPHX</name>
        <dbReference type="ChEBI" id="CHEBI:64076"/>
    </ligand>
</feature>
<dbReference type="PROSITE" id="PS51383">
    <property type="entry name" value="YJEF_C_3"/>
    <property type="match status" value="1"/>
</dbReference>
<evidence type="ECO:0000256" key="7">
    <source>
        <dbReference type="ARBA" id="ARBA00022840"/>
    </source>
</evidence>
<evidence type="ECO:0000259" key="20">
    <source>
        <dbReference type="PROSITE" id="PS51385"/>
    </source>
</evidence>
<keyword evidence="22" id="KW-1185">Reference proteome</keyword>
<keyword evidence="6 17" id="KW-0547">Nucleotide-binding</keyword>
<proteinExistence type="inferred from homology"/>
<evidence type="ECO:0000256" key="15">
    <source>
        <dbReference type="ARBA" id="ARBA00048238"/>
    </source>
</evidence>
<sequence>MRGYFTVDEVRAAEAELFERVAAGVPMRRAAYGLANVVAAELRERTGAVTGRSVTLLVGSGDNGGDALWAGAALRRRGAAVTAVLLSPERAHAEGLAALRRAGGRIREAGRGSAAELLGAPDLVVDGIVGISGRGALRPRAAELVAAVEAPIVAADLPSGVDPNTGAVDGPAVRAAVTVTFGSYKPVHALAAPWCGRIQLVPIGLRLPEPQLAALEPGSIGRDWPVPGPHDDKYTQGVTGIHAGSDTYPGAAVLCTGAAVAATSGMVRYAGTAAAQVLAQFPEVIAAESISGTGRVQSWVFGPGAGTDDAARERLAEILATDLPVVVDADGLTLLAATPELVTGRGAPTVLTPHAGEFARLTGREVGPDRVAAVRELAEKWQVTVLLKGRSTLVATPGEPTLVNEAGGSWAATAGAGDVLSGVIGALLAAGRDPAWAAAAAARVHALAANLAAHANGDAGAPISATPLLHRLRAAVGTLRSLAETADGRPADPFLPRELDFGRR</sequence>
<evidence type="ECO:0000256" key="17">
    <source>
        <dbReference type="HAMAP-Rule" id="MF_01965"/>
    </source>
</evidence>
<organism evidence="21 22">
    <name type="scientific">Nocardia africana</name>
    <dbReference type="NCBI Taxonomy" id="134964"/>
    <lineage>
        <taxon>Bacteria</taxon>
        <taxon>Bacillati</taxon>
        <taxon>Actinomycetota</taxon>
        <taxon>Actinomycetes</taxon>
        <taxon>Mycobacteriales</taxon>
        <taxon>Nocardiaceae</taxon>
        <taxon>Nocardia</taxon>
    </lineage>
</organism>
<evidence type="ECO:0000256" key="10">
    <source>
        <dbReference type="ARBA" id="ARBA00023027"/>
    </source>
</evidence>
<evidence type="ECO:0000256" key="18">
    <source>
        <dbReference type="PIRNR" id="PIRNR017184"/>
    </source>
</evidence>
<keyword evidence="12 17" id="KW-0456">Lyase</keyword>
<evidence type="ECO:0000256" key="9">
    <source>
        <dbReference type="ARBA" id="ARBA00022958"/>
    </source>
</evidence>
<protein>
    <recommendedName>
        <fullName evidence="17">ADP-dependent (S)-NAD(P)H-hydrate dehydratase</fullName>
        <ecNumber evidence="17">4.2.1.136</ecNumber>
    </recommendedName>
    <alternativeName>
        <fullName evidence="17">ADP-dependent NAD(P)HX dehydratase</fullName>
    </alternativeName>
</protein>
<dbReference type="PANTHER" id="PTHR12592:SF0">
    <property type="entry name" value="ATP-DEPENDENT (S)-NAD(P)H-HYDRATE DEHYDRATASE"/>
    <property type="match status" value="1"/>
</dbReference>
<dbReference type="Gene3D" id="3.40.1190.20">
    <property type="match status" value="1"/>
</dbReference>
<keyword evidence="13" id="KW-0511">Multifunctional enzyme</keyword>
<gene>
    <name evidence="17" type="primary">nnrD</name>
    <name evidence="21" type="ORF">ACFYTH_03370</name>
</gene>
<dbReference type="RefSeq" id="WP_387249186.1">
    <property type="nucleotide sequence ID" value="NZ_JBIALX010000001.1"/>
</dbReference>
<dbReference type="Pfam" id="PF01256">
    <property type="entry name" value="Carb_kinase"/>
    <property type="match status" value="1"/>
</dbReference>
<keyword evidence="8 17" id="KW-0521">NADP</keyword>
<name>A0ABW6NBF8_9NOCA</name>
<comment type="similarity">
    <text evidence="17">Belongs to the NnrD/CARKD family.</text>
</comment>
<feature type="binding site" evidence="17">
    <location>
        <begin position="388"/>
        <end position="392"/>
    </location>
    <ligand>
        <name>AMP</name>
        <dbReference type="ChEBI" id="CHEBI:456215"/>
    </ligand>
</feature>
<evidence type="ECO:0000313" key="22">
    <source>
        <dbReference type="Proteomes" id="UP001601521"/>
    </source>
</evidence>
<feature type="binding site" evidence="17">
    <location>
        <position position="354"/>
    </location>
    <ligand>
        <name>(6S)-NADPHX</name>
        <dbReference type="ChEBI" id="CHEBI:64076"/>
    </ligand>
</feature>
<comment type="function">
    <text evidence="17">Catalyzes the dehydration of the S-form of NAD(P)HX at the expense of ADP, which is converted to AMP. Together with NAD(P)HX epimerase, which catalyzes the epimerization of the S- and R-forms, the enzyme allows the repair of both epimers of NAD(P)HX, a damaged form of NAD(P)H that is a result of enzymatic or heat-dependent hydration.</text>
</comment>
<comment type="function">
    <text evidence="14 18">Bifunctional enzyme that catalyzes the epimerization of the S- and R-forms of NAD(P)HX and the dehydration of the S-form of NAD(P)HX at the expense of ADP, which is converted to AMP. This allows the repair of both epimers of NAD(P)HX, a damaged form of NAD(P)H that is a result of enzymatic or heat-dependent hydration.</text>
</comment>
<evidence type="ECO:0000256" key="11">
    <source>
        <dbReference type="ARBA" id="ARBA00023235"/>
    </source>
</evidence>
<comment type="subunit">
    <text evidence="17">Homotetramer.</text>
</comment>
<comment type="catalytic activity">
    <reaction evidence="15 17 18">
        <text>(6S)-NADHX + ADP = AMP + phosphate + NADH + H(+)</text>
        <dbReference type="Rhea" id="RHEA:32223"/>
        <dbReference type="ChEBI" id="CHEBI:15378"/>
        <dbReference type="ChEBI" id="CHEBI:43474"/>
        <dbReference type="ChEBI" id="CHEBI:57945"/>
        <dbReference type="ChEBI" id="CHEBI:64074"/>
        <dbReference type="ChEBI" id="CHEBI:456215"/>
        <dbReference type="ChEBI" id="CHEBI:456216"/>
        <dbReference type="EC" id="4.2.1.136"/>
    </reaction>
</comment>
<keyword evidence="7 17" id="KW-0067">ATP-binding</keyword>
<dbReference type="InterPro" id="IPR029056">
    <property type="entry name" value="Ribokinase-like"/>
</dbReference>
<dbReference type="NCBIfam" id="TIGR00196">
    <property type="entry name" value="yjeF_cterm"/>
    <property type="match status" value="1"/>
</dbReference>
<dbReference type="HAMAP" id="MF_01965">
    <property type="entry name" value="NADHX_dehydratase"/>
    <property type="match status" value="1"/>
</dbReference>
<dbReference type="CDD" id="cd01171">
    <property type="entry name" value="YXKO-related"/>
    <property type="match status" value="1"/>
</dbReference>
<evidence type="ECO:0000256" key="3">
    <source>
        <dbReference type="ARBA" id="ARBA00006001"/>
    </source>
</evidence>
<accession>A0ABW6NBF8</accession>
<comment type="caution">
    <text evidence="21">The sequence shown here is derived from an EMBL/GenBank/DDBJ whole genome shotgun (WGS) entry which is preliminary data.</text>
</comment>